<evidence type="ECO:0000256" key="1">
    <source>
        <dbReference type="ARBA" id="ARBA00004141"/>
    </source>
</evidence>
<evidence type="ECO:0000256" key="6">
    <source>
        <dbReference type="SAM" id="Phobius"/>
    </source>
</evidence>
<reference evidence="7 8" key="1">
    <citation type="submission" date="2019-12" db="EMBL/GenBank/DDBJ databases">
        <authorList>
            <person name="Dong K."/>
        </authorList>
    </citation>
    <scope>NUCLEOTIDE SEQUENCE [LARGE SCALE GENOMIC DNA]</scope>
    <source>
        <strain evidence="7 8">JCM 31225</strain>
    </source>
</reference>
<evidence type="ECO:0000313" key="8">
    <source>
        <dbReference type="Proteomes" id="UP000435036"/>
    </source>
</evidence>
<evidence type="ECO:0000256" key="4">
    <source>
        <dbReference type="ARBA" id="ARBA00022989"/>
    </source>
</evidence>
<feature type="transmembrane region" description="Helical" evidence="6">
    <location>
        <begin position="199"/>
        <end position="218"/>
    </location>
</feature>
<proteinExistence type="inferred from homology"/>
<evidence type="ECO:0000256" key="2">
    <source>
        <dbReference type="ARBA" id="ARBA00007375"/>
    </source>
</evidence>
<comment type="subcellular location">
    <subcellularLocation>
        <location evidence="1">Membrane</location>
        <topology evidence="1">Multi-pass membrane protein</topology>
    </subcellularLocation>
</comment>
<accession>A0A6N8KZS5</accession>
<organism evidence="7 8">
    <name type="scientific">Sphingobacterium humi</name>
    <dbReference type="NCBI Taxonomy" id="1796905"/>
    <lineage>
        <taxon>Bacteria</taxon>
        <taxon>Pseudomonadati</taxon>
        <taxon>Bacteroidota</taxon>
        <taxon>Sphingobacteriia</taxon>
        <taxon>Sphingobacteriales</taxon>
        <taxon>Sphingobacteriaceae</taxon>
        <taxon>Sphingobacterium</taxon>
    </lineage>
</organism>
<dbReference type="EMBL" id="WSQA01000003">
    <property type="protein sequence ID" value="MVZ61438.1"/>
    <property type="molecule type" value="Genomic_DNA"/>
</dbReference>
<keyword evidence="3 6" id="KW-0812">Transmembrane</keyword>
<comment type="caution">
    <text evidence="7">The sequence shown here is derived from an EMBL/GenBank/DDBJ whole genome shotgun (WGS) entry which is preliminary data.</text>
</comment>
<protein>
    <submittedName>
        <fullName evidence="7">Lysoplasmalogenase</fullName>
    </submittedName>
</protein>
<evidence type="ECO:0000256" key="3">
    <source>
        <dbReference type="ARBA" id="ARBA00022692"/>
    </source>
</evidence>
<keyword evidence="4 6" id="KW-1133">Transmembrane helix</keyword>
<dbReference type="AlphaFoldDB" id="A0A6N8KZS5"/>
<sequence length="233" mass="26859">MPMKKVIPHLLFLLVFAVQLYSIHSYADELRMLSKVLICPVLIGFLWLETRLSTSFYKHIAIGLFFGWLGDIFLLFPDYFLFGLGAFLIGHGFYLFAFLEQFKKADMRRDRFLYLITMVLAIYSLYLYQILAPSLGVEKYPVICYIFLIALMAVFAYGRRHRTSMASFIAIFFGALLFVISDSILAITKFVAYVPNSGLMIMLTYMLAQYGISLGAVWHKSYQEKLSSTDNRN</sequence>
<feature type="transmembrane region" description="Helical" evidence="6">
    <location>
        <begin position="32"/>
        <end position="49"/>
    </location>
</feature>
<feature type="transmembrane region" description="Helical" evidence="6">
    <location>
        <begin position="56"/>
        <end position="74"/>
    </location>
</feature>
<dbReference type="PANTHER" id="PTHR31885">
    <property type="entry name" value="GH04784P"/>
    <property type="match status" value="1"/>
</dbReference>
<evidence type="ECO:0000256" key="5">
    <source>
        <dbReference type="ARBA" id="ARBA00023136"/>
    </source>
</evidence>
<dbReference type="GO" id="GO:0016787">
    <property type="term" value="F:hydrolase activity"/>
    <property type="evidence" value="ECO:0007669"/>
    <property type="project" value="TreeGrafter"/>
</dbReference>
<evidence type="ECO:0000313" key="7">
    <source>
        <dbReference type="EMBL" id="MVZ61438.1"/>
    </source>
</evidence>
<dbReference type="InterPro" id="IPR012506">
    <property type="entry name" value="TMEM86B-like"/>
</dbReference>
<gene>
    <name evidence="7" type="ORF">GQF63_05330</name>
</gene>
<dbReference type="Pfam" id="PF07947">
    <property type="entry name" value="YhhN"/>
    <property type="match status" value="1"/>
</dbReference>
<keyword evidence="8" id="KW-1185">Reference proteome</keyword>
<feature type="transmembrane region" description="Helical" evidence="6">
    <location>
        <begin position="140"/>
        <end position="158"/>
    </location>
</feature>
<feature type="transmembrane region" description="Helical" evidence="6">
    <location>
        <begin position="165"/>
        <end position="187"/>
    </location>
</feature>
<dbReference type="PANTHER" id="PTHR31885:SF6">
    <property type="entry name" value="GH04784P"/>
    <property type="match status" value="1"/>
</dbReference>
<name>A0A6N8KZS5_9SPHI</name>
<feature type="transmembrane region" description="Helical" evidence="6">
    <location>
        <begin position="80"/>
        <end position="99"/>
    </location>
</feature>
<dbReference type="GO" id="GO:0016020">
    <property type="term" value="C:membrane"/>
    <property type="evidence" value="ECO:0007669"/>
    <property type="project" value="UniProtKB-SubCell"/>
</dbReference>
<comment type="similarity">
    <text evidence="2">Belongs to the TMEM86 family.</text>
</comment>
<dbReference type="Proteomes" id="UP000435036">
    <property type="component" value="Unassembled WGS sequence"/>
</dbReference>
<feature type="transmembrane region" description="Helical" evidence="6">
    <location>
        <begin position="111"/>
        <end position="128"/>
    </location>
</feature>
<keyword evidence="5 6" id="KW-0472">Membrane</keyword>